<sequence>MSLVEAKFKFSLWRKRVPPSDFHQFPPRQHLDIPDWNSARERSERLPYNGSGNETKVRSIQVQVLQHFPLVQNPSMHAFVLCNIAEIDVLMDAPFYVVQKNLDVARMIYSKNASTTDIAFCDTIQADLYLREGKQDIAKEMLEKSLKLSWGKYSELTTLIWRSSVISLVGIHFVGRTFGPQFCWRKRSNRRRDEHSRKPYSV</sequence>
<gene>
    <name evidence="1" type="ORF">B0H16DRAFT_1458022</name>
</gene>
<evidence type="ECO:0000313" key="2">
    <source>
        <dbReference type="Proteomes" id="UP001215598"/>
    </source>
</evidence>
<evidence type="ECO:0000313" key="1">
    <source>
        <dbReference type="EMBL" id="KAJ7756560.1"/>
    </source>
</evidence>
<comment type="caution">
    <text evidence="1">The sequence shown here is derived from an EMBL/GenBank/DDBJ whole genome shotgun (WGS) entry which is preliminary data.</text>
</comment>
<accession>A0AAD7NDN5</accession>
<proteinExistence type="predicted"/>
<reference evidence="1" key="1">
    <citation type="submission" date="2023-03" db="EMBL/GenBank/DDBJ databases">
        <title>Massive genome expansion in bonnet fungi (Mycena s.s.) driven by repeated elements and novel gene families across ecological guilds.</title>
        <authorList>
            <consortium name="Lawrence Berkeley National Laboratory"/>
            <person name="Harder C.B."/>
            <person name="Miyauchi S."/>
            <person name="Viragh M."/>
            <person name="Kuo A."/>
            <person name="Thoen E."/>
            <person name="Andreopoulos B."/>
            <person name="Lu D."/>
            <person name="Skrede I."/>
            <person name="Drula E."/>
            <person name="Henrissat B."/>
            <person name="Morin E."/>
            <person name="Kohler A."/>
            <person name="Barry K."/>
            <person name="LaButti K."/>
            <person name="Morin E."/>
            <person name="Salamov A."/>
            <person name="Lipzen A."/>
            <person name="Mereny Z."/>
            <person name="Hegedus B."/>
            <person name="Baldrian P."/>
            <person name="Stursova M."/>
            <person name="Weitz H."/>
            <person name="Taylor A."/>
            <person name="Grigoriev I.V."/>
            <person name="Nagy L.G."/>
            <person name="Martin F."/>
            <person name="Kauserud H."/>
        </authorList>
    </citation>
    <scope>NUCLEOTIDE SEQUENCE</scope>
    <source>
        <strain evidence="1">CBHHK182m</strain>
    </source>
</reference>
<protein>
    <submittedName>
        <fullName evidence="1">Uncharacterized protein</fullName>
    </submittedName>
</protein>
<name>A0AAD7NDN5_9AGAR</name>
<dbReference type="Proteomes" id="UP001215598">
    <property type="component" value="Unassembled WGS sequence"/>
</dbReference>
<keyword evidence="2" id="KW-1185">Reference proteome</keyword>
<organism evidence="1 2">
    <name type="scientific">Mycena metata</name>
    <dbReference type="NCBI Taxonomy" id="1033252"/>
    <lineage>
        <taxon>Eukaryota</taxon>
        <taxon>Fungi</taxon>
        <taxon>Dikarya</taxon>
        <taxon>Basidiomycota</taxon>
        <taxon>Agaricomycotina</taxon>
        <taxon>Agaricomycetes</taxon>
        <taxon>Agaricomycetidae</taxon>
        <taxon>Agaricales</taxon>
        <taxon>Marasmiineae</taxon>
        <taxon>Mycenaceae</taxon>
        <taxon>Mycena</taxon>
    </lineage>
</organism>
<dbReference type="EMBL" id="JARKIB010000046">
    <property type="protein sequence ID" value="KAJ7756560.1"/>
    <property type="molecule type" value="Genomic_DNA"/>
</dbReference>
<dbReference type="AlphaFoldDB" id="A0AAD7NDN5"/>